<evidence type="ECO:0000313" key="3">
    <source>
        <dbReference type="Proteomes" id="UP000184206"/>
    </source>
</evidence>
<protein>
    <submittedName>
        <fullName evidence="2">Uncharacterized protein</fullName>
    </submittedName>
</protein>
<evidence type="ECO:0000256" key="1">
    <source>
        <dbReference type="SAM" id="Phobius"/>
    </source>
</evidence>
<name>A0A1M7AVZ1_9BACL</name>
<keyword evidence="1" id="KW-0812">Transmembrane</keyword>
<keyword evidence="3" id="KW-1185">Reference proteome</keyword>
<dbReference type="STRING" id="1123231.SAMN02745189_00270"/>
<organism evidence="2 3">
    <name type="scientific">Lacicoccus alkaliphilus DSM 16010</name>
    <dbReference type="NCBI Taxonomy" id="1123231"/>
    <lineage>
        <taxon>Bacteria</taxon>
        <taxon>Bacillati</taxon>
        <taxon>Bacillota</taxon>
        <taxon>Bacilli</taxon>
        <taxon>Bacillales</taxon>
        <taxon>Salinicoccaceae</taxon>
        <taxon>Lacicoccus</taxon>
    </lineage>
</organism>
<gene>
    <name evidence="2" type="ORF">SAMN02745189_00270</name>
</gene>
<dbReference type="Proteomes" id="UP000184206">
    <property type="component" value="Unassembled WGS sequence"/>
</dbReference>
<evidence type="ECO:0000313" key="2">
    <source>
        <dbReference type="EMBL" id="SHL46903.1"/>
    </source>
</evidence>
<feature type="transmembrane region" description="Helical" evidence="1">
    <location>
        <begin position="33"/>
        <end position="51"/>
    </location>
</feature>
<sequence>MKQSIQIFLSTYFIIIALLYLMMRYTTFSMNPVIYTFIASLLIITVIILYFKKQIEPGIFTVSIAVLSLLMILSLAA</sequence>
<dbReference type="OrthoDB" id="2390439at2"/>
<proteinExistence type="predicted"/>
<reference evidence="2 3" key="1">
    <citation type="submission" date="2016-11" db="EMBL/GenBank/DDBJ databases">
        <authorList>
            <person name="Jaros S."/>
            <person name="Januszkiewicz K."/>
            <person name="Wedrychowicz H."/>
        </authorList>
    </citation>
    <scope>NUCLEOTIDE SEQUENCE [LARGE SCALE GENOMIC DNA]</scope>
    <source>
        <strain evidence="2 3">DSM 16010</strain>
    </source>
</reference>
<dbReference type="AlphaFoldDB" id="A0A1M7AVZ1"/>
<dbReference type="RefSeq" id="WP_072707567.1">
    <property type="nucleotide sequence ID" value="NZ_FRCF01000002.1"/>
</dbReference>
<feature type="transmembrane region" description="Helical" evidence="1">
    <location>
        <begin position="7"/>
        <end position="27"/>
    </location>
</feature>
<keyword evidence="1" id="KW-0472">Membrane</keyword>
<accession>A0A1M7AVZ1</accession>
<dbReference type="EMBL" id="FRCF01000002">
    <property type="protein sequence ID" value="SHL46903.1"/>
    <property type="molecule type" value="Genomic_DNA"/>
</dbReference>
<feature type="transmembrane region" description="Helical" evidence="1">
    <location>
        <begin position="58"/>
        <end position="76"/>
    </location>
</feature>
<keyword evidence="1" id="KW-1133">Transmembrane helix</keyword>